<comment type="caution">
    <text evidence="3">The sequence shown here is derived from an EMBL/GenBank/DDBJ whole genome shotgun (WGS) entry which is preliminary data.</text>
</comment>
<keyword evidence="4" id="KW-1185">Reference proteome</keyword>
<dbReference type="EMBL" id="CAJVPQ010000234">
    <property type="protein sequence ID" value="CAG8460749.1"/>
    <property type="molecule type" value="Genomic_DNA"/>
</dbReference>
<reference evidence="3" key="1">
    <citation type="submission" date="2021-06" db="EMBL/GenBank/DDBJ databases">
        <authorList>
            <person name="Kallberg Y."/>
            <person name="Tangrot J."/>
            <person name="Rosling A."/>
        </authorList>
    </citation>
    <scope>NUCLEOTIDE SEQUENCE</scope>
    <source>
        <strain evidence="3">UK204</strain>
    </source>
</reference>
<evidence type="ECO:0000256" key="1">
    <source>
        <dbReference type="PROSITE-ProRule" id="PRU00267"/>
    </source>
</evidence>
<dbReference type="OrthoDB" id="6247875at2759"/>
<keyword evidence="1" id="KW-0539">Nucleus</keyword>
<organism evidence="3 4">
    <name type="scientific">Funneliformis caledonium</name>
    <dbReference type="NCBI Taxonomy" id="1117310"/>
    <lineage>
        <taxon>Eukaryota</taxon>
        <taxon>Fungi</taxon>
        <taxon>Fungi incertae sedis</taxon>
        <taxon>Mucoromycota</taxon>
        <taxon>Glomeromycotina</taxon>
        <taxon>Glomeromycetes</taxon>
        <taxon>Glomerales</taxon>
        <taxon>Glomeraceae</taxon>
        <taxon>Funneliformis</taxon>
    </lineage>
</organism>
<proteinExistence type="predicted"/>
<feature type="DNA-binding region" description="HMG box" evidence="1">
    <location>
        <begin position="59"/>
        <end position="127"/>
    </location>
</feature>
<dbReference type="GO" id="GO:0003677">
    <property type="term" value="F:DNA binding"/>
    <property type="evidence" value="ECO:0007669"/>
    <property type="project" value="UniProtKB-UniRule"/>
</dbReference>
<evidence type="ECO:0000313" key="3">
    <source>
        <dbReference type="EMBL" id="CAG8460749.1"/>
    </source>
</evidence>
<dbReference type="CDD" id="cd01389">
    <property type="entry name" value="HMG-box_ROX1-like"/>
    <property type="match status" value="1"/>
</dbReference>
<protein>
    <submittedName>
        <fullName evidence="3">3835_t:CDS:1</fullName>
    </submittedName>
</protein>
<feature type="domain" description="HMG box" evidence="2">
    <location>
        <begin position="59"/>
        <end position="127"/>
    </location>
</feature>
<dbReference type="PROSITE" id="PS50118">
    <property type="entry name" value="HMG_BOX_2"/>
    <property type="match status" value="1"/>
</dbReference>
<sequence>MSEFIFVPETNPGRPGTTRVPPSLYRRKIQDYPTITLPFPPTITPEELSTCPNKNKVVKSKAPNCFFVYRQAYVRELKNFGRNYSMTEVSGIIASSWRREPKHVKLAYKNLAQDANKMHKKKFGDVQVQPCKKNLKKQKKKQIKNEMKLQLPLSPPLSDNSLTNINDSESNLDWCYLQQTNQTCNEPYITYFIEDDLSRADSLMDYFPYIGQPSKDENVSLFNDSEITEISDLIYCN</sequence>
<dbReference type="GO" id="GO:0005634">
    <property type="term" value="C:nucleus"/>
    <property type="evidence" value="ECO:0007669"/>
    <property type="project" value="UniProtKB-UniRule"/>
</dbReference>
<dbReference type="Pfam" id="PF00505">
    <property type="entry name" value="HMG_box"/>
    <property type="match status" value="1"/>
</dbReference>
<dbReference type="Gene3D" id="1.10.30.10">
    <property type="entry name" value="High mobility group box domain"/>
    <property type="match status" value="1"/>
</dbReference>
<dbReference type="InterPro" id="IPR009071">
    <property type="entry name" value="HMG_box_dom"/>
</dbReference>
<dbReference type="InterPro" id="IPR036910">
    <property type="entry name" value="HMG_box_dom_sf"/>
</dbReference>
<keyword evidence="1" id="KW-0238">DNA-binding</keyword>
<accession>A0A9N8VNG0</accession>
<dbReference type="Proteomes" id="UP000789570">
    <property type="component" value="Unassembled WGS sequence"/>
</dbReference>
<dbReference type="AlphaFoldDB" id="A0A9N8VNG0"/>
<dbReference type="SUPFAM" id="SSF47095">
    <property type="entry name" value="HMG-box"/>
    <property type="match status" value="1"/>
</dbReference>
<evidence type="ECO:0000259" key="2">
    <source>
        <dbReference type="PROSITE" id="PS50118"/>
    </source>
</evidence>
<gene>
    <name evidence="3" type="ORF">FCALED_LOCUS1730</name>
</gene>
<evidence type="ECO:0000313" key="4">
    <source>
        <dbReference type="Proteomes" id="UP000789570"/>
    </source>
</evidence>
<dbReference type="SMART" id="SM00398">
    <property type="entry name" value="HMG"/>
    <property type="match status" value="1"/>
</dbReference>
<name>A0A9N8VNG0_9GLOM</name>